<dbReference type="SUPFAM" id="SSF52540">
    <property type="entry name" value="P-loop containing nucleoside triphosphate hydrolases"/>
    <property type="match status" value="1"/>
</dbReference>
<feature type="domain" description="NACHT" evidence="3">
    <location>
        <begin position="343"/>
        <end position="486"/>
    </location>
</feature>
<protein>
    <recommendedName>
        <fullName evidence="3">NACHT domain-containing protein</fullName>
    </recommendedName>
</protein>
<feature type="region of interest" description="Disordered" evidence="2">
    <location>
        <begin position="21"/>
        <end position="47"/>
    </location>
</feature>
<evidence type="ECO:0000313" key="5">
    <source>
        <dbReference type="Proteomes" id="UP000622797"/>
    </source>
</evidence>
<dbReference type="OrthoDB" id="674604at2759"/>
<dbReference type="Proteomes" id="UP000622797">
    <property type="component" value="Unassembled WGS sequence"/>
</dbReference>
<gene>
    <name evidence="4" type="ORF">FSARC_13164</name>
</gene>
<keyword evidence="5" id="KW-1185">Reference proteome</keyword>
<evidence type="ECO:0000256" key="1">
    <source>
        <dbReference type="ARBA" id="ARBA00022737"/>
    </source>
</evidence>
<evidence type="ECO:0000313" key="4">
    <source>
        <dbReference type="EMBL" id="KAF4950523.1"/>
    </source>
</evidence>
<dbReference type="Pfam" id="PF24883">
    <property type="entry name" value="NPHP3_N"/>
    <property type="match status" value="1"/>
</dbReference>
<name>A0A8H4WTT3_9HYPO</name>
<accession>A0A8H4WTT3</accession>
<evidence type="ECO:0000256" key="2">
    <source>
        <dbReference type="SAM" id="MobiDB-lite"/>
    </source>
</evidence>
<organism evidence="4 5">
    <name type="scientific">Fusarium sarcochroum</name>
    <dbReference type="NCBI Taxonomy" id="1208366"/>
    <lineage>
        <taxon>Eukaryota</taxon>
        <taxon>Fungi</taxon>
        <taxon>Dikarya</taxon>
        <taxon>Ascomycota</taxon>
        <taxon>Pezizomycotina</taxon>
        <taxon>Sordariomycetes</taxon>
        <taxon>Hypocreomycetidae</taxon>
        <taxon>Hypocreales</taxon>
        <taxon>Nectriaceae</taxon>
        <taxon>Fusarium</taxon>
        <taxon>Fusarium lateritium species complex</taxon>
    </lineage>
</organism>
<reference evidence="4" key="2">
    <citation type="submission" date="2020-05" db="EMBL/GenBank/DDBJ databases">
        <authorList>
            <person name="Kim H.-S."/>
            <person name="Proctor R.H."/>
            <person name="Brown D.W."/>
        </authorList>
    </citation>
    <scope>NUCLEOTIDE SEQUENCE</scope>
    <source>
        <strain evidence="4">NRRL 20472</strain>
    </source>
</reference>
<proteinExistence type="predicted"/>
<dbReference type="InterPro" id="IPR027417">
    <property type="entry name" value="P-loop_NTPase"/>
</dbReference>
<reference evidence="4" key="1">
    <citation type="journal article" date="2020" name="BMC Genomics">
        <title>Correction to: Identification and distribution of gene clusters required for synthesis of sphingolipid metabolism inhibitors in diverse species of the filamentous fungus Fusarium.</title>
        <authorList>
            <person name="Kim H.S."/>
            <person name="Lohmar J.M."/>
            <person name="Busman M."/>
            <person name="Brown D.W."/>
            <person name="Naumann T.A."/>
            <person name="Divon H.H."/>
            <person name="Lysoe E."/>
            <person name="Uhlig S."/>
            <person name="Proctor R.H."/>
        </authorList>
    </citation>
    <scope>NUCLEOTIDE SEQUENCE</scope>
    <source>
        <strain evidence="4">NRRL 20472</strain>
    </source>
</reference>
<dbReference type="PANTHER" id="PTHR10039">
    <property type="entry name" value="AMELOGENIN"/>
    <property type="match status" value="1"/>
</dbReference>
<dbReference type="EMBL" id="JABEXW010000964">
    <property type="protein sequence ID" value="KAF4950523.1"/>
    <property type="molecule type" value="Genomic_DNA"/>
</dbReference>
<dbReference type="PANTHER" id="PTHR10039:SF17">
    <property type="entry name" value="FUNGAL STAND N-TERMINAL GOODBYE DOMAIN-CONTAINING PROTEIN-RELATED"/>
    <property type="match status" value="1"/>
</dbReference>
<dbReference type="Gene3D" id="3.40.50.300">
    <property type="entry name" value="P-loop containing nucleotide triphosphate hydrolases"/>
    <property type="match status" value="1"/>
</dbReference>
<sequence length="603" mass="67446">MAYISFPGSVSNVNLKTSAVSKYDNSAPPSSSPRLTSSKGEATPPLNKQQEGFKQLWMDAISEVKASEDGEKIQEILQTEESCYPRDTTLTLPGLISTLQEQMKRVGVRGKVAITMQQIVPHLNRFAIVGDIAISANPNPAALPWAAVRFILLNLTAGDEIRTKVIEGIANITILGFERSIYHELYLSSSGVDHLPTRENLRQSILESFVSCLVFLGFALRRQRDFTRGMTDAFKLPDFTSYSEGFGKAKHRLHDAGVLCDVYGNSQSRVQLTGLHDLIIEMRKESNERSEQIVKEQLGQILGDPSDAFDHIPQPSDSFCLDGTRQEVLHDIHQWANNSSGPNICWLPGLAGTGKSTISRTIARDLKGRILGAGFFFKKGAGNRASGKHFFSTIAYQLAMNLPPIRKYMIDAFKKDVSLALAPMDLQWRKLVQTPLVELHDKGFPKQVVLVIDALDECEEADRAQILRLLVPSCPTVLKLFITSRPEQDIEAHFSTREPLHREIVLHRVKVETVEADIDTFLRYAFANFVSDYNKTHKICPLRDDWPESDSLHILVKRSAPLFIAATTYVRMISNTRWNESPDDKLVFIIEKSGNTNLALEAL</sequence>
<dbReference type="PROSITE" id="PS50837">
    <property type="entry name" value="NACHT"/>
    <property type="match status" value="1"/>
</dbReference>
<comment type="caution">
    <text evidence="4">The sequence shown here is derived from an EMBL/GenBank/DDBJ whole genome shotgun (WGS) entry which is preliminary data.</text>
</comment>
<keyword evidence="1" id="KW-0677">Repeat</keyword>
<evidence type="ECO:0000259" key="3">
    <source>
        <dbReference type="PROSITE" id="PS50837"/>
    </source>
</evidence>
<dbReference type="InterPro" id="IPR056884">
    <property type="entry name" value="NPHP3-like_N"/>
</dbReference>
<dbReference type="InterPro" id="IPR007111">
    <property type="entry name" value="NACHT_NTPase"/>
</dbReference>
<dbReference type="AlphaFoldDB" id="A0A8H4WTT3"/>